<feature type="compositionally biased region" description="Low complexity" evidence="5">
    <location>
        <begin position="2489"/>
        <end position="2542"/>
    </location>
</feature>
<evidence type="ECO:0000256" key="4">
    <source>
        <dbReference type="ARBA" id="ARBA00023088"/>
    </source>
</evidence>
<feature type="transmembrane region" description="Helical" evidence="6">
    <location>
        <begin position="2606"/>
        <end position="2625"/>
    </location>
</feature>
<keyword evidence="2" id="KW-0964">Secreted</keyword>
<dbReference type="InterPro" id="IPR041495">
    <property type="entry name" value="Mub_B2"/>
</dbReference>
<organism evidence="8 9">
    <name type="scientific">Lactobacillus nasalidis</name>
    <dbReference type="NCBI Taxonomy" id="2797258"/>
    <lineage>
        <taxon>Bacteria</taxon>
        <taxon>Bacillati</taxon>
        <taxon>Bacillota</taxon>
        <taxon>Bacilli</taxon>
        <taxon>Lactobacillales</taxon>
        <taxon>Lactobacillaceae</taxon>
        <taxon>Lactobacillus</taxon>
    </lineage>
</organism>
<keyword evidence="3" id="KW-0732">Signal</keyword>
<feature type="region of interest" description="Disordered" evidence="5">
    <location>
        <begin position="2422"/>
        <end position="2445"/>
    </location>
</feature>
<feature type="compositionally biased region" description="Low complexity" evidence="5">
    <location>
        <begin position="2568"/>
        <end position="2583"/>
    </location>
</feature>
<keyword evidence="6" id="KW-0472">Membrane</keyword>
<feature type="region of interest" description="Disordered" evidence="5">
    <location>
        <begin position="2026"/>
        <end position="2047"/>
    </location>
</feature>
<dbReference type="Gene3D" id="2.60.40.4300">
    <property type="match status" value="10"/>
</dbReference>
<feature type="region of interest" description="Disordered" evidence="5">
    <location>
        <begin position="2489"/>
        <end position="2604"/>
    </location>
</feature>
<evidence type="ECO:0000313" key="9">
    <source>
        <dbReference type="Proteomes" id="UP000616547"/>
    </source>
</evidence>
<proteinExistence type="predicted"/>
<evidence type="ECO:0000256" key="6">
    <source>
        <dbReference type="SAM" id="Phobius"/>
    </source>
</evidence>
<keyword evidence="4" id="KW-0572">Peptidoglycan-anchor</keyword>
<keyword evidence="6" id="KW-1133">Transmembrane helix</keyword>
<feature type="compositionally biased region" description="Polar residues" evidence="5">
    <location>
        <begin position="2595"/>
        <end position="2604"/>
    </location>
</feature>
<dbReference type="Gene3D" id="3.10.20.470">
    <property type="match status" value="9"/>
</dbReference>
<feature type="region of interest" description="Disordered" evidence="5">
    <location>
        <begin position="1493"/>
        <end position="1513"/>
    </location>
</feature>
<dbReference type="Pfam" id="PF17966">
    <property type="entry name" value="Muc_B2"/>
    <property type="match status" value="10"/>
</dbReference>
<sequence length="2631" mass="281437">MSTIGDNMVDSDSIGSREMEMVLSAQDADGNDLGTVSETFTQIMSPSINPTLTRDPSKTSQTTLLPNKDYTYSLSLDELLGINNASDVSSFYSNRVIKSINYGTEIRIPVPAQFELNASETATKNAFTDETTITQDGVGADIVITVPKGSGNSDNTYAARQTPYYLVGKYVFDGSVNQTVTADSPITITQYLDDAQTKTLTGSLDITWSDSINSEITKGNASLGGYGAWTGNELVLNDTADKLTTFSFGNLSSYDLPDVSFDIKVADGFNATGITTPKVDGTSTYSYVLTYADGTTSSGTVAAGETISATGTSPIRRAVLTADYWKAGAKTDGAGVAMDSNTQLQRFTIDGNLSDTYDNGTAVKVGDTLVNTMTVSSAYLNSATTKATQTIVPEYMSSFRIYETGGTGYAGDSKKLTIYSSQDMSFVQNTNLDKPVIYVVLPQYAIYNESASTFYGDPTVSTFYVNDGANQVVKLDYSQSEYQYNIRNNNYSIVADISNDALPGKYYSHFFVRTTTKMIYMTSVANNKLYKPEYTEGDSTNVWTNGVSTNKFSLTVLSPTEEFTMGATSQGNMDDGFKNTGTSFSTDSEDMNFKITPKNLTSESLTNVRIYTNLPAESEVNLTGPVTTTDSNAKIWYSTSQLDLTSDNEDDVTWLSEDQVTDWSTIKSIKVQEDTLAKTTTSNQFSITIPTEDVNLANDVGKTLNLGYKAYADQFVTPIKKAVATSVQVIGPVTESKTVTRTINVHLPSGEVQTTTQVAVIERTGVIDATGTTTYGDWTTSSWDDFSNVPEVAGFTPSQTDVAEQTVDSTTSDVTIDITYTGNTQKALVNYVDEDSNNAVITTSGDLTGSSQSTIAYSTDDTIKQLEEAGYIFVSSNYPSDATYDTDDSTDQVYTVVLKHGTASVSREQTVTQTVVYEVPDGFDAPESVEQTLTFTQTGTQDLVTKETTWNPVDTQTLQSVTSPTIAGLTPDQTEVASSEVTPTFDGDKSSTVTVTYTANTQKALVNYVDEDGNNAVITTSGDLTGSSKSTIAYSTADTIKQLEEAGYVLVSSDYPSDATYDTDDSTDQVYTVVLKHGTASVSRDQTVTQTVVYEVPEGFEAPASVEQTLSFTQTGTQDLVTKETTWNPVDTQTLQSVTSPTIAGLTPDKSEVASTEVTPTFDGDKSSTVTVVYTANTQKALVNYVDQDKNGEVITNSGDLTGSSKSTITYSTADTIKQLEEAGYVFVSSDYPESPVFDTDDSTDQVYTVVLKHGTADVSRDQKVTQTVVYEVPDGFDVPESVEQTLSFTQTGTQDLVTKETTWNPVDTQTLQSVTSPTIAGLTPDQTEVASSEVTSTFDGDKSTTVTVTYTANSQKALVNYVDEDGNNAVIATSGDLTGSSKSTIAYSTADTIKQLEEAGYVFVSSDYPSDATYDTDDSTDQVYTVVLKHGTADVSRDQKVTQTVVYEVPDGFDAPESVEETLSFTQTGTQDLVTKETTWNPVDSQTLKSVTTPTVSGLTPDKSEVASTEVTPTFDGDKSSTVTVVYTANTQKALVNYVDEDGNNAVIATSGDLTGSSKSTIAYSTADTIKQLEEAGYVFVSSDYPESPVFDTDDAADQVYTVVLKHGTADVSRDQKVTQTVVYEVPEGFEAPASVEETLSFTQTGTQDLVTKETTWNPVDSQSLKTVTSPTIAGLTPDQTEVASSEVTPTFDGDKSSTVTVTYTANSQKARVNYVDEDGNNAVIATSGDLTGSSKSTIAYSTADTIKQLEKAGYVLVSSDYPESPVFDTDDAADQVYTVVLKHGTAEVSRDQKVTQTVVYEVPDGFEAPASVEETLSFTQTGTQDLVTKETTWNPVDSQSLKSVTTPVVSGLTPDKSEIASTEVTPTFDGDKSSTVTVVYTANSQKALVNYVDEDGNNAVIATSGDLTGSSKSTIAYSTADTIKQLEEAGYVLVSSDYPSDATYDTDDSADQVYTVVLKHGTAEVSRDQKVAQTVVYEVPEGFEAPASVEETLSFTQTGTQDLVTKETTWNPVDSQSLKSVTTPVVSGLTPDKSEVPSSEVTPTFDGDKSSTVTVVYTANAQKALVNYVDEDGNNAVVATSGDLTGSSKSSIAYSTADTIKQLEEAGYVLVSSDYPSDATYDTDDSTDQVYTVVLKHGTADVSRDQKVTQTVVYEVPEGFEAPAAVEQTLSFTQTGTQDLVTKETTWNPVDSQSLKSVTTPIVSGLTPDKSEVASTEVTPTFDGDKSSTVTVSYTADTQKARINFIDQDEGGAVISTSGDLTGSSKSTIAYSTADTIKQLEEAGYVLVSSDYPSDATYDADSSTDQVYTVVLKHQTQERVNTKDAKQTIHYVGTDQQLPDKIQTEKDAFKQVVVVDLVTGKVLEEGPWTGQNTFASESVPVINGYHTDRTVTGGLTSTPDQAEVEATVTYVPNGHVILVDKNGQQLPGTSSDQYTTDPEDPTKVQDIVVPEVNGYQPQTVKVGQTVTPSDPAADTYIVYDVVAQPEEPTVPSQPETPTEPTVPSTPETPTEPTVPSTPETPTEPTVPSTPETPSEPTVPSKPDQPSVPSKPAQPAEPKATGKTDVPASPVATSSQTSQQSKPSKKLAAAELPQTGSNDKQSSEMTLMGAIMLALSAATAFITGKKRKKD</sequence>
<keyword evidence="6" id="KW-0812">Transmembrane</keyword>
<reference evidence="9" key="1">
    <citation type="submission" date="2021-01" db="EMBL/GenBank/DDBJ databases">
        <title>Draft genome sequence of Nasalis larvatus strain YZ03.</title>
        <authorList>
            <person name="Suzuki-Hashido N."/>
            <person name="Tsuchida S."/>
            <person name="Hayakawa T."/>
        </authorList>
    </citation>
    <scope>NUCLEOTIDE SEQUENCE [LARGE SCALE GENOMIC DNA]</scope>
    <source>
        <strain evidence="9">YZ03</strain>
    </source>
</reference>
<dbReference type="PANTHER" id="PTHR10068:SF14">
    <property type="entry name" value="CELL WALL ADHESIN EAP1"/>
    <property type="match status" value="1"/>
</dbReference>
<comment type="caution">
    <text evidence="8">The sequence shown here is derived from an EMBL/GenBank/DDBJ whole genome shotgun (WGS) entry which is preliminary data.</text>
</comment>
<dbReference type="Pfam" id="PF17965">
    <property type="entry name" value="MucBP_2"/>
    <property type="match status" value="9"/>
</dbReference>
<evidence type="ECO:0000256" key="2">
    <source>
        <dbReference type="ARBA" id="ARBA00022525"/>
    </source>
</evidence>
<accession>A0ABQ3W270</accession>
<dbReference type="NCBIfam" id="TIGR01167">
    <property type="entry name" value="LPXTG_anchor"/>
    <property type="match status" value="1"/>
</dbReference>
<keyword evidence="9" id="KW-1185">Reference proteome</keyword>
<name>A0ABQ3W270_9LACO</name>
<gene>
    <name evidence="8" type="ORF">lacNasYZ03_00180</name>
</gene>
<dbReference type="EMBL" id="BOCI01000013">
    <property type="protein sequence ID" value="GHW00331.1"/>
    <property type="molecule type" value="Genomic_DNA"/>
</dbReference>
<evidence type="ECO:0000256" key="3">
    <source>
        <dbReference type="ARBA" id="ARBA00022729"/>
    </source>
</evidence>
<feature type="compositionally biased region" description="Polar residues" evidence="5">
    <location>
        <begin position="2424"/>
        <end position="2438"/>
    </location>
</feature>
<evidence type="ECO:0000256" key="5">
    <source>
        <dbReference type="SAM" id="MobiDB-lite"/>
    </source>
</evidence>
<dbReference type="Pfam" id="PF00746">
    <property type="entry name" value="Gram_pos_anchor"/>
    <property type="match status" value="1"/>
</dbReference>
<feature type="domain" description="Gram-positive cocci surface proteins LPxTG" evidence="7">
    <location>
        <begin position="2593"/>
        <end position="2631"/>
    </location>
</feature>
<dbReference type="PROSITE" id="PS50847">
    <property type="entry name" value="GRAM_POS_ANCHORING"/>
    <property type="match status" value="1"/>
</dbReference>
<evidence type="ECO:0000259" key="7">
    <source>
        <dbReference type="PROSITE" id="PS50847"/>
    </source>
</evidence>
<dbReference type="InterPro" id="IPR019931">
    <property type="entry name" value="LPXTG_anchor"/>
</dbReference>
<protein>
    <recommendedName>
        <fullName evidence="7">Gram-positive cocci surface proteins LPxTG domain-containing protein</fullName>
    </recommendedName>
</protein>
<dbReference type="PANTHER" id="PTHR10068">
    <property type="entry name" value="BONE MARROW PROTEOGLYCAN"/>
    <property type="match status" value="1"/>
</dbReference>
<dbReference type="InterPro" id="IPR041558">
    <property type="entry name" value="MucBP_2"/>
</dbReference>
<keyword evidence="1" id="KW-0134">Cell wall</keyword>
<evidence type="ECO:0000256" key="1">
    <source>
        <dbReference type="ARBA" id="ARBA00022512"/>
    </source>
</evidence>
<dbReference type="Proteomes" id="UP000616547">
    <property type="component" value="Unassembled WGS sequence"/>
</dbReference>
<evidence type="ECO:0000313" key="8">
    <source>
        <dbReference type="EMBL" id="GHW00331.1"/>
    </source>
</evidence>